<sequence>MPSNRAKGCKRNNKNLTIEIEESFPVESIHAKLKKKFKGQRVSKKAAVYFSTVLQYLVLEVIMSASKIQKNQKIQPEHVHYILNIDPDFSRLISKVTIPIEFYK</sequence>
<dbReference type="AlphaFoldDB" id="A0AAV4V386"/>
<dbReference type="EMBL" id="BPLQ01012349">
    <property type="protein sequence ID" value="GIY64652.1"/>
    <property type="molecule type" value="Genomic_DNA"/>
</dbReference>
<dbReference type="PANTHER" id="PTHR23430">
    <property type="entry name" value="HISTONE H2A"/>
    <property type="match status" value="1"/>
</dbReference>
<evidence type="ECO:0000313" key="1">
    <source>
        <dbReference type="EMBL" id="GIY64652.1"/>
    </source>
</evidence>
<reference evidence="1 2" key="1">
    <citation type="submission" date="2021-06" db="EMBL/GenBank/DDBJ databases">
        <title>Caerostris darwini draft genome.</title>
        <authorList>
            <person name="Kono N."/>
            <person name="Arakawa K."/>
        </authorList>
    </citation>
    <scope>NUCLEOTIDE SEQUENCE [LARGE SCALE GENOMIC DNA]</scope>
</reference>
<dbReference type="GO" id="GO:0000786">
    <property type="term" value="C:nucleosome"/>
    <property type="evidence" value="ECO:0007669"/>
    <property type="project" value="InterPro"/>
</dbReference>
<dbReference type="InterPro" id="IPR002119">
    <property type="entry name" value="Histone_H2A"/>
</dbReference>
<dbReference type="GO" id="GO:0003677">
    <property type="term" value="F:DNA binding"/>
    <property type="evidence" value="ECO:0007669"/>
    <property type="project" value="InterPro"/>
</dbReference>
<evidence type="ECO:0008006" key="3">
    <source>
        <dbReference type="Google" id="ProtNLM"/>
    </source>
</evidence>
<name>A0AAV4V386_9ARAC</name>
<dbReference type="GO" id="GO:0046982">
    <property type="term" value="F:protein heterodimerization activity"/>
    <property type="evidence" value="ECO:0007669"/>
    <property type="project" value="InterPro"/>
</dbReference>
<comment type="caution">
    <text evidence="1">The sequence shown here is derived from an EMBL/GenBank/DDBJ whole genome shotgun (WGS) entry which is preliminary data.</text>
</comment>
<dbReference type="Gene3D" id="1.10.20.10">
    <property type="entry name" value="Histone, subunit A"/>
    <property type="match status" value="1"/>
</dbReference>
<dbReference type="SMART" id="SM00414">
    <property type="entry name" value="H2A"/>
    <property type="match status" value="1"/>
</dbReference>
<dbReference type="InterPro" id="IPR009072">
    <property type="entry name" value="Histone-fold"/>
</dbReference>
<keyword evidence="2" id="KW-1185">Reference proteome</keyword>
<proteinExistence type="predicted"/>
<dbReference type="Proteomes" id="UP001054837">
    <property type="component" value="Unassembled WGS sequence"/>
</dbReference>
<evidence type="ECO:0000313" key="2">
    <source>
        <dbReference type="Proteomes" id="UP001054837"/>
    </source>
</evidence>
<dbReference type="SUPFAM" id="SSF47113">
    <property type="entry name" value="Histone-fold"/>
    <property type="match status" value="1"/>
</dbReference>
<dbReference type="GO" id="GO:0030527">
    <property type="term" value="F:structural constituent of chromatin"/>
    <property type="evidence" value="ECO:0007669"/>
    <property type="project" value="InterPro"/>
</dbReference>
<gene>
    <name evidence="1" type="ORF">CDAR_103071</name>
</gene>
<accession>A0AAV4V386</accession>
<protein>
    <recommendedName>
        <fullName evidence="3">Histone H2A</fullName>
    </recommendedName>
</protein>
<organism evidence="1 2">
    <name type="scientific">Caerostris darwini</name>
    <dbReference type="NCBI Taxonomy" id="1538125"/>
    <lineage>
        <taxon>Eukaryota</taxon>
        <taxon>Metazoa</taxon>
        <taxon>Ecdysozoa</taxon>
        <taxon>Arthropoda</taxon>
        <taxon>Chelicerata</taxon>
        <taxon>Arachnida</taxon>
        <taxon>Araneae</taxon>
        <taxon>Araneomorphae</taxon>
        <taxon>Entelegynae</taxon>
        <taxon>Araneoidea</taxon>
        <taxon>Araneidae</taxon>
        <taxon>Caerostris</taxon>
    </lineage>
</organism>